<keyword evidence="1" id="KW-1133">Transmembrane helix</keyword>
<evidence type="ECO:0000313" key="2">
    <source>
        <dbReference type="EMBL" id="ASW43868.1"/>
    </source>
</evidence>
<reference evidence="2 3" key="1">
    <citation type="submission" date="2016-08" db="EMBL/GenBank/DDBJ databases">
        <title>Complete Genome Sequence Of The Indigo Reducing Clostridium isatidis DSM15098.</title>
        <authorList>
            <person name="Little G.T."/>
            <person name="Minton N.P."/>
        </authorList>
    </citation>
    <scope>NUCLEOTIDE SEQUENCE [LARGE SCALE GENOMIC DNA]</scope>
    <source>
        <strain evidence="2 3">DSM 15098</strain>
    </source>
</reference>
<dbReference type="RefSeq" id="WP_119866002.1">
    <property type="nucleotide sequence ID" value="NZ_CP016786.1"/>
</dbReference>
<keyword evidence="1" id="KW-0472">Membrane</keyword>
<gene>
    <name evidence="2" type="ORF">BEN51_10340</name>
</gene>
<sequence>MKFKIGNMNSQKIINNIFTTALIYFIIIILKLFMDLSIVPGKAVAPEMVKFYNIIHSIKTIMTPILGIILFKLICEILYKILKACEIIIQNDNNKND</sequence>
<dbReference type="KEGG" id="cia:BEN51_10340"/>
<accession>A0A343JEB0</accession>
<dbReference type="Proteomes" id="UP000264883">
    <property type="component" value="Chromosome"/>
</dbReference>
<dbReference type="EMBL" id="CP016786">
    <property type="protein sequence ID" value="ASW43868.1"/>
    <property type="molecule type" value="Genomic_DNA"/>
</dbReference>
<dbReference type="OrthoDB" id="1955666at2"/>
<evidence type="ECO:0000256" key="1">
    <source>
        <dbReference type="SAM" id="Phobius"/>
    </source>
</evidence>
<feature type="transmembrane region" description="Helical" evidence="1">
    <location>
        <begin position="54"/>
        <end position="74"/>
    </location>
</feature>
<feature type="transmembrane region" description="Helical" evidence="1">
    <location>
        <begin position="12"/>
        <end position="34"/>
    </location>
</feature>
<proteinExistence type="predicted"/>
<evidence type="ECO:0000313" key="3">
    <source>
        <dbReference type="Proteomes" id="UP000264883"/>
    </source>
</evidence>
<organism evidence="2 3">
    <name type="scientific">Clostridium isatidis</name>
    <dbReference type="NCBI Taxonomy" id="182773"/>
    <lineage>
        <taxon>Bacteria</taxon>
        <taxon>Bacillati</taxon>
        <taxon>Bacillota</taxon>
        <taxon>Clostridia</taxon>
        <taxon>Eubacteriales</taxon>
        <taxon>Clostridiaceae</taxon>
        <taxon>Clostridium</taxon>
    </lineage>
</organism>
<dbReference type="AlphaFoldDB" id="A0A343JEB0"/>
<keyword evidence="1" id="KW-0812">Transmembrane</keyword>
<keyword evidence="3" id="KW-1185">Reference proteome</keyword>
<name>A0A343JEB0_9CLOT</name>
<protein>
    <submittedName>
        <fullName evidence="2">Uncharacterized protein</fullName>
    </submittedName>
</protein>